<dbReference type="Gramene" id="rna33769">
    <property type="protein sequence ID" value="RHN58156.1"/>
    <property type="gene ID" value="gene33769"/>
</dbReference>
<name>A0A396HXR7_MEDTR</name>
<proteinExistence type="predicted"/>
<gene>
    <name evidence="1" type="ORF">MtrunA17_Chr5g0448061</name>
</gene>
<reference evidence="1" key="1">
    <citation type="journal article" date="2018" name="Nat. Plants">
        <title>Whole-genome landscape of Medicago truncatula symbiotic genes.</title>
        <authorList>
            <person name="Pecrix Y."/>
            <person name="Gamas P."/>
            <person name="Carrere S."/>
        </authorList>
    </citation>
    <scope>NUCLEOTIDE SEQUENCE</scope>
    <source>
        <tissue evidence="1">Leaves</tissue>
    </source>
</reference>
<dbReference type="EMBL" id="PSQE01000005">
    <property type="protein sequence ID" value="RHN58156.1"/>
    <property type="molecule type" value="Genomic_DNA"/>
</dbReference>
<dbReference type="AlphaFoldDB" id="A0A396HXR7"/>
<evidence type="ECO:0000313" key="1">
    <source>
        <dbReference type="EMBL" id="RHN58156.1"/>
    </source>
</evidence>
<comment type="caution">
    <text evidence="1">The sequence shown here is derived from an EMBL/GenBank/DDBJ whole genome shotgun (WGS) entry which is preliminary data.</text>
</comment>
<organism evidence="1">
    <name type="scientific">Medicago truncatula</name>
    <name type="common">Barrel medic</name>
    <name type="synonym">Medicago tribuloides</name>
    <dbReference type="NCBI Taxonomy" id="3880"/>
    <lineage>
        <taxon>Eukaryota</taxon>
        <taxon>Viridiplantae</taxon>
        <taxon>Streptophyta</taxon>
        <taxon>Embryophyta</taxon>
        <taxon>Tracheophyta</taxon>
        <taxon>Spermatophyta</taxon>
        <taxon>Magnoliopsida</taxon>
        <taxon>eudicotyledons</taxon>
        <taxon>Gunneridae</taxon>
        <taxon>Pentapetalae</taxon>
        <taxon>rosids</taxon>
        <taxon>fabids</taxon>
        <taxon>Fabales</taxon>
        <taxon>Fabaceae</taxon>
        <taxon>Papilionoideae</taxon>
        <taxon>50 kb inversion clade</taxon>
        <taxon>NPAAA clade</taxon>
        <taxon>Hologalegina</taxon>
        <taxon>IRL clade</taxon>
        <taxon>Trifolieae</taxon>
        <taxon>Medicago</taxon>
    </lineage>
</organism>
<protein>
    <submittedName>
        <fullName evidence="1">Uncharacterized protein</fullName>
    </submittedName>
</protein>
<dbReference type="Proteomes" id="UP000265566">
    <property type="component" value="Chromosome 5"/>
</dbReference>
<accession>A0A396HXR7</accession>
<sequence>MMLADKVSIIFCLTSIMSSGNRKMEHPSFLATLIIYVEFNFLSSSVICTTDYI</sequence>